<feature type="domain" description="Coiled-coil protein 142 C-terminal" evidence="2">
    <location>
        <begin position="2"/>
        <end position="97"/>
    </location>
</feature>
<dbReference type="Pfam" id="PF14923">
    <property type="entry name" value="CCDC142"/>
    <property type="match status" value="1"/>
</dbReference>
<gene>
    <name evidence="3" type="primary">ORF41937</name>
</gene>
<dbReference type="EMBL" id="HACG01014456">
    <property type="protein sequence ID" value="CEK61321.1"/>
    <property type="molecule type" value="Transcribed_RNA"/>
</dbReference>
<dbReference type="InterPro" id="IPR026700">
    <property type="entry name" value="CCDC142"/>
</dbReference>
<evidence type="ECO:0000259" key="2">
    <source>
        <dbReference type="Pfam" id="PF14923"/>
    </source>
</evidence>
<evidence type="ECO:0000313" key="3">
    <source>
        <dbReference type="EMBL" id="CEK61321.1"/>
    </source>
</evidence>
<dbReference type="AlphaFoldDB" id="A0A0B6Z046"/>
<dbReference type="PANTHER" id="PTHR21436">
    <property type="entry name" value="COILED-COIL DOMAIN-CONTAINING PROTEIN 142"/>
    <property type="match status" value="1"/>
</dbReference>
<proteinExistence type="predicted"/>
<protein>
    <recommendedName>
        <fullName evidence="2">Coiled-coil protein 142 C-terminal domain-containing protein</fullName>
    </recommendedName>
</protein>
<feature type="non-terminal residue" evidence="3">
    <location>
        <position position="1"/>
    </location>
</feature>
<keyword evidence="1" id="KW-0812">Transmembrane</keyword>
<accession>A0A0B6Z046</accession>
<dbReference type="PANTHER" id="PTHR21436:SF2">
    <property type="entry name" value="COILED-COIL DOMAIN-CONTAINING PROTEIN 142"/>
    <property type="match status" value="1"/>
</dbReference>
<dbReference type="InterPro" id="IPR055350">
    <property type="entry name" value="CCDC142_C"/>
</dbReference>
<keyword evidence="1" id="KW-1133">Transmembrane helix</keyword>
<evidence type="ECO:0000256" key="1">
    <source>
        <dbReference type="SAM" id="Phobius"/>
    </source>
</evidence>
<feature type="non-terminal residue" evidence="3">
    <location>
        <position position="102"/>
    </location>
</feature>
<feature type="transmembrane region" description="Helical" evidence="1">
    <location>
        <begin position="16"/>
        <end position="35"/>
    </location>
</feature>
<name>A0A0B6Z046_9EUPU</name>
<sequence>VPIVQGISKLSTASQIATISLVTVAFCNTWLSFILKEKIRFSLWGAVQLGIDFEHVRTQLGHMLPDEEVRQSITDLAIFQQMRGIIFLLKRQPSQKQSSSRL</sequence>
<reference evidence="3" key="1">
    <citation type="submission" date="2014-12" db="EMBL/GenBank/DDBJ databases">
        <title>Insight into the proteome of Arion vulgaris.</title>
        <authorList>
            <person name="Aradska J."/>
            <person name="Bulat T."/>
            <person name="Smidak R."/>
            <person name="Sarate P."/>
            <person name="Gangsoo J."/>
            <person name="Sialana F."/>
            <person name="Bilban M."/>
            <person name="Lubec G."/>
        </authorList>
    </citation>
    <scope>NUCLEOTIDE SEQUENCE</scope>
    <source>
        <tissue evidence="3">Skin</tissue>
    </source>
</reference>
<organism evidence="3">
    <name type="scientific">Arion vulgaris</name>
    <dbReference type="NCBI Taxonomy" id="1028688"/>
    <lineage>
        <taxon>Eukaryota</taxon>
        <taxon>Metazoa</taxon>
        <taxon>Spiralia</taxon>
        <taxon>Lophotrochozoa</taxon>
        <taxon>Mollusca</taxon>
        <taxon>Gastropoda</taxon>
        <taxon>Heterobranchia</taxon>
        <taxon>Euthyneura</taxon>
        <taxon>Panpulmonata</taxon>
        <taxon>Eupulmonata</taxon>
        <taxon>Stylommatophora</taxon>
        <taxon>Helicina</taxon>
        <taxon>Arionoidea</taxon>
        <taxon>Arionidae</taxon>
        <taxon>Arion</taxon>
    </lineage>
</organism>
<keyword evidence="1" id="KW-0472">Membrane</keyword>